<dbReference type="Proteomes" id="UP000183922">
    <property type="component" value="Unassembled WGS sequence"/>
</dbReference>
<gene>
    <name evidence="2" type="ORF">AUK13_01195</name>
</gene>
<dbReference type="Gene3D" id="3.40.50.2000">
    <property type="entry name" value="Glycogen Phosphorylase B"/>
    <property type="match status" value="2"/>
</dbReference>
<evidence type="ECO:0000259" key="1">
    <source>
        <dbReference type="Pfam" id="PF00534"/>
    </source>
</evidence>
<dbReference type="STRING" id="1805236.AUK13_01195"/>
<accession>A0A1J5F8B2</accession>
<dbReference type="PANTHER" id="PTHR12526">
    <property type="entry name" value="GLYCOSYLTRANSFERASE"/>
    <property type="match status" value="1"/>
</dbReference>
<comment type="caution">
    <text evidence="2">The sequence shown here is derived from an EMBL/GenBank/DDBJ whole genome shotgun (WGS) entry which is preliminary data.</text>
</comment>
<dbReference type="EMBL" id="MNYR01000017">
    <property type="protein sequence ID" value="OIP56420.1"/>
    <property type="molecule type" value="Genomic_DNA"/>
</dbReference>
<dbReference type="SUPFAM" id="SSF53756">
    <property type="entry name" value="UDP-Glycosyltransferase/glycogen phosphorylase"/>
    <property type="match status" value="1"/>
</dbReference>
<protein>
    <recommendedName>
        <fullName evidence="1">Glycosyl transferase family 1 domain-containing protein</fullName>
    </recommendedName>
</protein>
<dbReference type="GO" id="GO:0016757">
    <property type="term" value="F:glycosyltransferase activity"/>
    <property type="evidence" value="ECO:0007669"/>
    <property type="project" value="InterPro"/>
</dbReference>
<reference evidence="2 3" key="1">
    <citation type="journal article" date="2016" name="Environ. Microbiol.">
        <title>Genomic resolution of a cold subsurface aquifer community provides metabolic insights for novel microbes adapted to high CO concentrations.</title>
        <authorList>
            <person name="Probst A.J."/>
            <person name="Castelle C.J."/>
            <person name="Singh A."/>
            <person name="Brown C.T."/>
            <person name="Anantharaman K."/>
            <person name="Sharon I."/>
            <person name="Hug L.A."/>
            <person name="Burstein D."/>
            <person name="Emerson J.B."/>
            <person name="Thomas B.C."/>
            <person name="Banfield J.F."/>
        </authorList>
    </citation>
    <scope>NUCLEOTIDE SEQUENCE [LARGE SCALE GENOMIC DNA]</scope>
    <source>
        <strain evidence="2">CG2_30_39_24</strain>
    </source>
</reference>
<feature type="domain" description="Glycosyl transferase family 1" evidence="1">
    <location>
        <begin position="175"/>
        <end position="333"/>
    </location>
</feature>
<organism evidence="2 3">
    <name type="scientific">Candidatus Kuenenbacteria bacterium CG2_30_39_24</name>
    <dbReference type="NCBI Taxonomy" id="1805236"/>
    <lineage>
        <taxon>Bacteria</taxon>
        <taxon>Candidatus Kueneniibacteriota</taxon>
    </lineage>
</organism>
<dbReference type="Pfam" id="PF00534">
    <property type="entry name" value="Glycos_transf_1"/>
    <property type="match status" value="1"/>
</dbReference>
<sequence length="355" mass="40738">MTVCYFGNYQKDYPRNDVLISGLKQNNCHVLECQTRARGIKKYLSLYQQHKKIKNKYDVLIVGFAGHSLVWFAKLISNKPIIFDAFVSLYLTNVADRGVCSPQSLKAKYYYFLDWLSCVLADKILLDTQAQIDYFIERYKIDKNKFIRVFVGANNKIFYPDSKFNPRPDRGQNSKFVIHWHGYLVPFYGFATILEAAKILSRQDKSVKFRFITRFNNKSEHFRNQAKSLANVEFLAEVDKKDLAKYINQADCCLGVFGANKKAELVIPNKIVEALACRKPVITAKHQAPAELFNHQENIIFIEPANAQALADAILALKNNSELRTKIATNGYQLYLSQLTPKILGRQLNNILTTL</sequence>
<dbReference type="AlphaFoldDB" id="A0A1J5F8B2"/>
<evidence type="ECO:0000313" key="3">
    <source>
        <dbReference type="Proteomes" id="UP000183922"/>
    </source>
</evidence>
<dbReference type="InterPro" id="IPR001296">
    <property type="entry name" value="Glyco_trans_1"/>
</dbReference>
<name>A0A1J5F8B2_9BACT</name>
<evidence type="ECO:0000313" key="2">
    <source>
        <dbReference type="EMBL" id="OIP56420.1"/>
    </source>
</evidence>
<proteinExistence type="predicted"/>